<evidence type="ECO:0000259" key="8">
    <source>
        <dbReference type="PROSITE" id="PS50110"/>
    </source>
</evidence>
<dbReference type="PROSITE" id="PS50110">
    <property type="entry name" value="RESPONSE_REGULATORY"/>
    <property type="match status" value="1"/>
</dbReference>
<dbReference type="InterPro" id="IPR025943">
    <property type="entry name" value="Sigma_54_int_dom_ATP-bd_2"/>
</dbReference>
<dbReference type="PANTHER" id="PTHR32071">
    <property type="entry name" value="TRANSCRIPTIONAL REGULATORY PROTEIN"/>
    <property type="match status" value="1"/>
</dbReference>
<accession>A0A4U8YYM2</accession>
<evidence type="ECO:0000256" key="1">
    <source>
        <dbReference type="ARBA" id="ARBA00022741"/>
    </source>
</evidence>
<dbReference type="Pfam" id="PF02954">
    <property type="entry name" value="HTH_8"/>
    <property type="match status" value="1"/>
</dbReference>
<dbReference type="PANTHER" id="PTHR32071:SF113">
    <property type="entry name" value="ALGINATE BIOSYNTHESIS TRANSCRIPTIONAL REGULATORY PROTEIN ALGB"/>
    <property type="match status" value="1"/>
</dbReference>
<evidence type="ECO:0000256" key="2">
    <source>
        <dbReference type="ARBA" id="ARBA00022840"/>
    </source>
</evidence>
<dbReference type="InterPro" id="IPR011006">
    <property type="entry name" value="CheY-like_superfamily"/>
</dbReference>
<evidence type="ECO:0000256" key="5">
    <source>
        <dbReference type="ARBA" id="ARBA00023163"/>
    </source>
</evidence>
<dbReference type="Pfam" id="PF00072">
    <property type="entry name" value="Response_reg"/>
    <property type="match status" value="1"/>
</dbReference>
<evidence type="ECO:0000256" key="4">
    <source>
        <dbReference type="ARBA" id="ARBA00023125"/>
    </source>
</evidence>
<dbReference type="GO" id="GO:0005524">
    <property type="term" value="F:ATP binding"/>
    <property type="evidence" value="ECO:0007669"/>
    <property type="project" value="UniProtKB-KW"/>
</dbReference>
<evidence type="ECO:0000256" key="3">
    <source>
        <dbReference type="ARBA" id="ARBA00023015"/>
    </source>
</evidence>
<dbReference type="InterPro" id="IPR002197">
    <property type="entry name" value="HTH_Fis"/>
</dbReference>
<feature type="domain" description="Response regulatory" evidence="8">
    <location>
        <begin position="6"/>
        <end position="120"/>
    </location>
</feature>
<dbReference type="Proteomes" id="UP000507962">
    <property type="component" value="Unassembled WGS sequence"/>
</dbReference>
<dbReference type="PROSITE" id="PS00688">
    <property type="entry name" value="SIGMA54_INTERACT_3"/>
    <property type="match status" value="1"/>
</dbReference>
<keyword evidence="4" id="KW-0238">DNA-binding</keyword>
<feature type="modified residue" description="4-aspartylphosphate" evidence="6">
    <location>
        <position position="55"/>
    </location>
</feature>
<dbReference type="Gene3D" id="1.10.10.60">
    <property type="entry name" value="Homeodomain-like"/>
    <property type="match status" value="1"/>
</dbReference>
<dbReference type="InterPro" id="IPR001789">
    <property type="entry name" value="Sig_transdc_resp-reg_receiver"/>
</dbReference>
<evidence type="ECO:0000313" key="9">
    <source>
        <dbReference type="EMBL" id="VFQ47282.1"/>
    </source>
</evidence>
<dbReference type="InterPro" id="IPR025944">
    <property type="entry name" value="Sigma_54_int_dom_CS"/>
</dbReference>
<dbReference type="CDD" id="cd00009">
    <property type="entry name" value="AAA"/>
    <property type="match status" value="1"/>
</dbReference>
<dbReference type="SUPFAM" id="SSF52540">
    <property type="entry name" value="P-loop containing nucleoside triphosphate hydrolases"/>
    <property type="match status" value="1"/>
</dbReference>
<evidence type="ECO:0000313" key="10">
    <source>
        <dbReference type="Proteomes" id="UP000507962"/>
    </source>
</evidence>
<keyword evidence="5" id="KW-0804">Transcription</keyword>
<keyword evidence="2" id="KW-0067">ATP-binding</keyword>
<organism evidence="9 10">
    <name type="scientific">Desulfoluna butyratoxydans</name>
    <dbReference type="NCBI Taxonomy" id="231438"/>
    <lineage>
        <taxon>Bacteria</taxon>
        <taxon>Pseudomonadati</taxon>
        <taxon>Thermodesulfobacteriota</taxon>
        <taxon>Desulfobacteria</taxon>
        <taxon>Desulfobacterales</taxon>
        <taxon>Desulfolunaceae</taxon>
        <taxon>Desulfoluna</taxon>
    </lineage>
</organism>
<keyword evidence="1" id="KW-0547">Nucleotide-binding</keyword>
<name>A0A4U8YYM2_9BACT</name>
<reference evidence="9 10" key="1">
    <citation type="submission" date="2019-03" db="EMBL/GenBank/DDBJ databases">
        <authorList>
            <person name="Nijsse B."/>
        </authorList>
    </citation>
    <scope>NUCLEOTIDE SEQUENCE [LARGE SCALE GENOMIC DNA]</scope>
    <source>
        <strain evidence="9">Desulfoluna butyratoxydans MSL71</strain>
    </source>
</reference>
<dbReference type="SMART" id="SM00448">
    <property type="entry name" value="REC"/>
    <property type="match status" value="1"/>
</dbReference>
<dbReference type="PROSITE" id="PS00675">
    <property type="entry name" value="SIGMA54_INTERACT_1"/>
    <property type="match status" value="1"/>
</dbReference>
<dbReference type="SUPFAM" id="SSF52172">
    <property type="entry name" value="CheY-like"/>
    <property type="match status" value="1"/>
</dbReference>
<dbReference type="GO" id="GO:0000160">
    <property type="term" value="P:phosphorelay signal transduction system"/>
    <property type="evidence" value="ECO:0007669"/>
    <property type="project" value="InterPro"/>
</dbReference>
<dbReference type="Gene3D" id="1.10.8.60">
    <property type="match status" value="1"/>
</dbReference>
<feature type="domain" description="Sigma-54 factor interaction" evidence="7">
    <location>
        <begin position="145"/>
        <end position="374"/>
    </location>
</feature>
<dbReference type="InterPro" id="IPR003593">
    <property type="entry name" value="AAA+_ATPase"/>
</dbReference>
<dbReference type="Pfam" id="PF00158">
    <property type="entry name" value="Sigma54_activat"/>
    <property type="match status" value="1"/>
</dbReference>
<evidence type="ECO:0000259" key="7">
    <source>
        <dbReference type="PROSITE" id="PS50045"/>
    </source>
</evidence>
<keyword evidence="10" id="KW-1185">Reference proteome</keyword>
<dbReference type="InterPro" id="IPR025662">
    <property type="entry name" value="Sigma_54_int_dom_ATP-bd_1"/>
</dbReference>
<evidence type="ECO:0000256" key="6">
    <source>
        <dbReference type="PROSITE-ProRule" id="PRU00169"/>
    </source>
</evidence>
<dbReference type="PROSITE" id="PS00676">
    <property type="entry name" value="SIGMA54_INTERACT_2"/>
    <property type="match status" value="1"/>
</dbReference>
<keyword evidence="6" id="KW-0597">Phosphoprotein</keyword>
<dbReference type="PRINTS" id="PR01590">
    <property type="entry name" value="HTHFIS"/>
</dbReference>
<dbReference type="EMBL" id="CAADHO010000015">
    <property type="protein sequence ID" value="VFQ47282.1"/>
    <property type="molecule type" value="Genomic_DNA"/>
</dbReference>
<dbReference type="SMART" id="SM00382">
    <property type="entry name" value="AAA"/>
    <property type="match status" value="1"/>
</dbReference>
<dbReference type="InterPro" id="IPR058031">
    <property type="entry name" value="AAA_lid_NorR"/>
</dbReference>
<dbReference type="Gene3D" id="3.40.50.300">
    <property type="entry name" value="P-loop containing nucleotide triphosphate hydrolases"/>
    <property type="match status" value="1"/>
</dbReference>
<proteinExistence type="predicted"/>
<dbReference type="FunFam" id="3.40.50.300:FF:000006">
    <property type="entry name" value="DNA-binding transcriptional regulator NtrC"/>
    <property type="match status" value="1"/>
</dbReference>
<dbReference type="InterPro" id="IPR009057">
    <property type="entry name" value="Homeodomain-like_sf"/>
</dbReference>
<dbReference type="RefSeq" id="WP_180146784.1">
    <property type="nucleotide sequence ID" value="NZ_CAADHO010000015.1"/>
</dbReference>
<gene>
    <name evidence="9" type="ORF">MSL71_49770</name>
</gene>
<dbReference type="AlphaFoldDB" id="A0A4U8YYM2"/>
<protein>
    <submittedName>
        <fullName evidence="9">Signal transduction response regulator receiver domain</fullName>
    </submittedName>
</protein>
<dbReference type="Pfam" id="PF25601">
    <property type="entry name" value="AAA_lid_14"/>
    <property type="match status" value="1"/>
</dbReference>
<dbReference type="PROSITE" id="PS50045">
    <property type="entry name" value="SIGMA54_INTERACT_4"/>
    <property type="match status" value="1"/>
</dbReference>
<dbReference type="SUPFAM" id="SSF46689">
    <property type="entry name" value="Homeodomain-like"/>
    <property type="match status" value="1"/>
</dbReference>
<dbReference type="Gene3D" id="3.40.50.2300">
    <property type="match status" value="1"/>
</dbReference>
<dbReference type="GO" id="GO:0043565">
    <property type="term" value="F:sequence-specific DNA binding"/>
    <property type="evidence" value="ECO:0007669"/>
    <property type="project" value="InterPro"/>
</dbReference>
<sequence length="462" mass="51970">MSKKPQILVVDDDLGMREFLELMLTREGYGVTLSDCGKDAVKRIRKTTFDLVLTDIRLGDLTGLDVLRAAKEVKQETAVVMISAFATTETAVEAMNEGAYDYVPKPFDNEELKDTLKRALELQSIAAEKEKLSEETQEVLHFGTMIGSSGPMRRIYTLVEQVAGTRTNVLITGESGTGKELIARSIHTLSNRAAHPFVAVNCGGIPETLMESELFGHLKGSFTGATHDKKGLFEEAEGGTVFLDEIGELSMPLQVKLLRVVQERKIKPVGGTREVSVDTRIICATNKNLEEEVMEQRFRKDLFYRLNVIEIRVPSLRERKADLKPLAQFFLEKYAREMGKDITKISSYAIDLLKNYDFPGNVRELENLIERSVALSATNIILPESLSMSSKRRRWIEGVPRRRFDLDDVATGVDLPEILESIEKAYMEKALEFTKGNKSKAAELLGVSFRSFRYRCDKLNIL</sequence>
<dbReference type="GO" id="GO:0006355">
    <property type="term" value="P:regulation of DNA-templated transcription"/>
    <property type="evidence" value="ECO:0007669"/>
    <property type="project" value="InterPro"/>
</dbReference>
<dbReference type="InterPro" id="IPR027417">
    <property type="entry name" value="P-loop_NTPase"/>
</dbReference>
<keyword evidence="3" id="KW-0805">Transcription regulation</keyword>
<dbReference type="InterPro" id="IPR002078">
    <property type="entry name" value="Sigma_54_int"/>
</dbReference>